<evidence type="ECO:0000313" key="1">
    <source>
        <dbReference type="EMBL" id="OOP55271.1"/>
    </source>
</evidence>
<gene>
    <name evidence="1" type="ORF">AYP45_15690</name>
</gene>
<protein>
    <submittedName>
        <fullName evidence="1">Uncharacterized protein</fullName>
    </submittedName>
</protein>
<dbReference type="EMBL" id="AYTS01000159">
    <property type="protein sequence ID" value="OOP55271.1"/>
    <property type="molecule type" value="Genomic_DNA"/>
</dbReference>
<reference evidence="1 2" key="1">
    <citation type="journal article" date="2017" name="Water Res.">
        <title>Discovery and metagenomic analysis of an anammox bacterial enrichment related to Candidatus "Brocadia caroliniensis" in a full-scale glycerol-fed nitritation-denitritation separate centrate treatment process.</title>
        <authorList>
            <person name="Park H."/>
            <person name="Brotto A.C."/>
            <person name="van Loosdrecht M.C."/>
            <person name="Chandran K."/>
        </authorList>
    </citation>
    <scope>NUCLEOTIDE SEQUENCE [LARGE SCALE GENOMIC DNA]</scope>
    <source>
        <strain evidence="1">26THWARD</strain>
    </source>
</reference>
<proteinExistence type="predicted"/>
<sequence>MGYYILISTIKQLFIRQKIVGLENYIWVIHKTGSMESKEFAKELSLDGEDRLRIKFEVEKREKLFYIKSNVFLLPLKAKFGSLFVLLNCSKSDCAWR</sequence>
<dbReference type="Proteomes" id="UP000189681">
    <property type="component" value="Unassembled WGS sequence"/>
</dbReference>
<dbReference type="AlphaFoldDB" id="A0A1V4AQ90"/>
<evidence type="ECO:0000313" key="2">
    <source>
        <dbReference type="Proteomes" id="UP000189681"/>
    </source>
</evidence>
<name>A0A1V4AQ90_9BACT</name>
<accession>A0A1V4AQ90</accession>
<comment type="caution">
    <text evidence="1">The sequence shown here is derived from an EMBL/GenBank/DDBJ whole genome shotgun (WGS) entry which is preliminary data.</text>
</comment>
<organism evidence="1 2">
    <name type="scientific">Candidatus Brocadia carolinensis</name>
    <dbReference type="NCBI Taxonomy" id="1004156"/>
    <lineage>
        <taxon>Bacteria</taxon>
        <taxon>Pseudomonadati</taxon>
        <taxon>Planctomycetota</taxon>
        <taxon>Candidatus Brocadiia</taxon>
        <taxon>Candidatus Brocadiales</taxon>
        <taxon>Candidatus Brocadiaceae</taxon>
        <taxon>Candidatus Brocadia</taxon>
    </lineage>
</organism>